<dbReference type="VEuPathDB" id="TriTrypDB:ADEAN_000543000"/>
<evidence type="ECO:0000313" key="1">
    <source>
        <dbReference type="EMBL" id="CAD2217944.1"/>
    </source>
</evidence>
<reference evidence="1 2" key="1">
    <citation type="submission" date="2020-08" db="EMBL/GenBank/DDBJ databases">
        <authorList>
            <person name="Newling K."/>
            <person name="Davey J."/>
            <person name="Forrester S."/>
        </authorList>
    </citation>
    <scope>NUCLEOTIDE SEQUENCE [LARGE SCALE GENOMIC DNA]</scope>
    <source>
        <strain evidence="2">Crithidia deanei Carvalho (ATCC PRA-265)</strain>
    </source>
</reference>
<dbReference type="OrthoDB" id="271403at2759"/>
<dbReference type="AlphaFoldDB" id="A0A7G2CGE8"/>
<name>A0A7G2CGE8_9TRYP</name>
<dbReference type="Proteomes" id="UP000515908">
    <property type="component" value="Chromosome 10"/>
</dbReference>
<proteinExistence type="predicted"/>
<dbReference type="EMBL" id="LR877154">
    <property type="protein sequence ID" value="CAD2217944.1"/>
    <property type="molecule type" value="Genomic_DNA"/>
</dbReference>
<evidence type="ECO:0000313" key="2">
    <source>
        <dbReference type="Proteomes" id="UP000515908"/>
    </source>
</evidence>
<accession>A0A7G2CGE8</accession>
<protein>
    <submittedName>
        <fullName evidence="1">Uncharacterized protein</fullName>
    </submittedName>
</protein>
<organism evidence="1 2">
    <name type="scientific">Angomonas deanei</name>
    <dbReference type="NCBI Taxonomy" id="59799"/>
    <lineage>
        <taxon>Eukaryota</taxon>
        <taxon>Discoba</taxon>
        <taxon>Euglenozoa</taxon>
        <taxon>Kinetoplastea</taxon>
        <taxon>Metakinetoplastina</taxon>
        <taxon>Trypanosomatida</taxon>
        <taxon>Trypanosomatidae</taxon>
        <taxon>Strigomonadinae</taxon>
        <taxon>Angomonas</taxon>
    </lineage>
</organism>
<keyword evidence="2" id="KW-1185">Reference proteome</keyword>
<sequence>MLNQFILKETKACAVSREDHHIMLRQLIATAYANDPRRREHRQQWRQLVASVRKEYWGASAILSLSPDPYHTVLAKLSSMMLWDNDCRRWDYTYCDDAVADRHARQKNILSSLASSGKLFL</sequence>
<gene>
    <name evidence="1" type="ORF">ADEAN_000543000</name>
</gene>